<sequence length="77" mass="8581">MVFFSSKFSKLTSVTFVTAWFSLSVGNSTRTRTLHSSISLSKGATTNASPETFSASTPEKWSAKFWYQALEFPFRLG</sequence>
<proteinExistence type="predicted"/>
<reference evidence="1" key="1">
    <citation type="journal article" date="2020" name="Stud. Mycol.">
        <title>101 Dothideomycetes genomes: a test case for predicting lifestyles and emergence of pathogens.</title>
        <authorList>
            <person name="Haridas S."/>
            <person name="Albert R."/>
            <person name="Binder M."/>
            <person name="Bloem J."/>
            <person name="Labutti K."/>
            <person name="Salamov A."/>
            <person name="Andreopoulos B."/>
            <person name="Baker S."/>
            <person name="Barry K."/>
            <person name="Bills G."/>
            <person name="Bluhm B."/>
            <person name="Cannon C."/>
            <person name="Castanera R."/>
            <person name="Culley D."/>
            <person name="Daum C."/>
            <person name="Ezra D."/>
            <person name="Gonzalez J."/>
            <person name="Henrissat B."/>
            <person name="Kuo A."/>
            <person name="Liang C."/>
            <person name="Lipzen A."/>
            <person name="Lutzoni F."/>
            <person name="Magnuson J."/>
            <person name="Mondo S."/>
            <person name="Nolan M."/>
            <person name="Ohm R."/>
            <person name="Pangilinan J."/>
            <person name="Park H.-J."/>
            <person name="Ramirez L."/>
            <person name="Alfaro M."/>
            <person name="Sun H."/>
            <person name="Tritt A."/>
            <person name="Yoshinaga Y."/>
            <person name="Zwiers L.-H."/>
            <person name="Turgeon B."/>
            <person name="Goodwin S."/>
            <person name="Spatafora J."/>
            <person name="Crous P."/>
            <person name="Grigoriev I."/>
        </authorList>
    </citation>
    <scope>NUCLEOTIDE SEQUENCE</scope>
    <source>
        <strain evidence="1">CBS 122367</strain>
    </source>
</reference>
<dbReference type="EMBL" id="MU005593">
    <property type="protein sequence ID" value="KAF2681012.1"/>
    <property type="molecule type" value="Genomic_DNA"/>
</dbReference>
<accession>A0A6G1IS05</accession>
<organism evidence="1 2">
    <name type="scientific">Lentithecium fluviatile CBS 122367</name>
    <dbReference type="NCBI Taxonomy" id="1168545"/>
    <lineage>
        <taxon>Eukaryota</taxon>
        <taxon>Fungi</taxon>
        <taxon>Dikarya</taxon>
        <taxon>Ascomycota</taxon>
        <taxon>Pezizomycotina</taxon>
        <taxon>Dothideomycetes</taxon>
        <taxon>Pleosporomycetidae</taxon>
        <taxon>Pleosporales</taxon>
        <taxon>Massarineae</taxon>
        <taxon>Lentitheciaceae</taxon>
        <taxon>Lentithecium</taxon>
    </lineage>
</organism>
<evidence type="ECO:0000313" key="2">
    <source>
        <dbReference type="Proteomes" id="UP000799291"/>
    </source>
</evidence>
<protein>
    <submittedName>
        <fullName evidence="1">Uncharacterized protein</fullName>
    </submittedName>
</protein>
<evidence type="ECO:0000313" key="1">
    <source>
        <dbReference type="EMBL" id="KAF2681012.1"/>
    </source>
</evidence>
<name>A0A6G1IS05_9PLEO</name>
<dbReference type="AlphaFoldDB" id="A0A6G1IS05"/>
<keyword evidence="2" id="KW-1185">Reference proteome</keyword>
<dbReference type="Proteomes" id="UP000799291">
    <property type="component" value="Unassembled WGS sequence"/>
</dbReference>
<gene>
    <name evidence="1" type="ORF">K458DRAFT_420925</name>
</gene>